<proteinExistence type="predicted"/>
<name>A0A9P1H384_9PEZI</name>
<dbReference type="AlphaFoldDB" id="A0A9P1H384"/>
<evidence type="ECO:0000313" key="3">
    <source>
        <dbReference type="Proteomes" id="UP000838763"/>
    </source>
</evidence>
<evidence type="ECO:0008006" key="4">
    <source>
        <dbReference type="Google" id="ProtNLM"/>
    </source>
</evidence>
<gene>
    <name evidence="2" type="ORF">PPNO1_LOCUS4909</name>
</gene>
<evidence type="ECO:0000313" key="2">
    <source>
        <dbReference type="EMBL" id="CAI4215190.1"/>
    </source>
</evidence>
<feature type="transmembrane region" description="Helical" evidence="1">
    <location>
        <begin position="208"/>
        <end position="234"/>
    </location>
</feature>
<protein>
    <recommendedName>
        <fullName evidence="4">Integral membrane protein</fullName>
    </recommendedName>
</protein>
<dbReference type="EMBL" id="CALLCH030000012">
    <property type="protein sequence ID" value="CAI4215190.1"/>
    <property type="molecule type" value="Genomic_DNA"/>
</dbReference>
<comment type="caution">
    <text evidence="2">The sequence shown here is derived from an EMBL/GenBank/DDBJ whole genome shotgun (WGS) entry which is preliminary data.</text>
</comment>
<organism evidence="2 3">
    <name type="scientific">Parascedosporium putredinis</name>
    <dbReference type="NCBI Taxonomy" id="1442378"/>
    <lineage>
        <taxon>Eukaryota</taxon>
        <taxon>Fungi</taxon>
        <taxon>Dikarya</taxon>
        <taxon>Ascomycota</taxon>
        <taxon>Pezizomycotina</taxon>
        <taxon>Sordariomycetes</taxon>
        <taxon>Hypocreomycetidae</taxon>
        <taxon>Microascales</taxon>
        <taxon>Microascaceae</taxon>
        <taxon>Parascedosporium</taxon>
    </lineage>
</organism>
<keyword evidence="1" id="KW-1133">Transmembrane helix</keyword>
<dbReference type="OrthoDB" id="2603at2759"/>
<keyword evidence="1" id="KW-0812">Transmembrane</keyword>
<feature type="transmembrane region" description="Helical" evidence="1">
    <location>
        <begin position="346"/>
        <end position="366"/>
    </location>
</feature>
<dbReference type="Proteomes" id="UP000838763">
    <property type="component" value="Unassembled WGS sequence"/>
</dbReference>
<sequence length="467" mass="52392">MHDKRPRFSYHHPLPLPNSNDHDLDLLYIRPNTSIYIRGLHTTLLVHQYHIPAVSRVDRRDRKGGLTAAGNGAKDKQDSHLEVTQHAALYMAGRKLRTMEDSTGHFSNRFYHTGRKFHGSVKVLNPTTAYFPILPKEGEEGYGRPQDQPATAWHVWRSRDNRKGRHAAVVNKDHLESGAVGPLQPTNTWKGVVRGIWKMLVKYPVWDVSYDVAIVFTLGSIIWCFNGFFVWLPLEAPSSEFKNEVLWGGGITGFVGATVFEIGSVLLMLEAVNENRTDCFGWALERSIEGEGLHLLPKPRQTCAHHHHIKHSFLKPILGRDHFWIAGICGLPPIYEKLHGPSLNGAYWAPQVVGGSGFIISSWLFMLEVQKKWYLPNLTSLGWHMGFWNLVGAIGFTLCGALGFAGQKTNIEYAGTLSTFIGSWAFLIGSLVQWYESLSKYPIVAVKKSTFVEGSQPAVSKSKELSN</sequence>
<keyword evidence="1" id="KW-0472">Membrane</keyword>
<feature type="transmembrane region" description="Helical" evidence="1">
    <location>
        <begin position="386"/>
        <end position="405"/>
    </location>
</feature>
<accession>A0A9P1H384</accession>
<keyword evidence="3" id="KW-1185">Reference proteome</keyword>
<reference evidence="2" key="1">
    <citation type="submission" date="2022-11" db="EMBL/GenBank/DDBJ databases">
        <authorList>
            <person name="Scott C."/>
            <person name="Bruce N."/>
        </authorList>
    </citation>
    <scope>NUCLEOTIDE SEQUENCE</scope>
</reference>
<feature type="transmembrane region" description="Helical" evidence="1">
    <location>
        <begin position="417"/>
        <end position="435"/>
    </location>
</feature>
<feature type="transmembrane region" description="Helical" evidence="1">
    <location>
        <begin position="246"/>
        <end position="269"/>
    </location>
</feature>
<evidence type="ECO:0000256" key="1">
    <source>
        <dbReference type="SAM" id="Phobius"/>
    </source>
</evidence>